<protein>
    <submittedName>
        <fullName evidence="3">2-succinylbenzoate--CoA ligase</fullName>
        <ecNumber evidence="3">6.2.1.26</ecNumber>
    </submittedName>
</protein>
<evidence type="ECO:0000259" key="2">
    <source>
        <dbReference type="Pfam" id="PF13193"/>
    </source>
</evidence>
<dbReference type="Pfam" id="PF13193">
    <property type="entry name" value="AMP-binding_C"/>
    <property type="match status" value="1"/>
</dbReference>
<reference evidence="3 4" key="1">
    <citation type="journal article" date="2020" name="Microb. Ecol.">
        <title>Ecogenomics of the Marine Benthic Filamentous Cyanobacterium Adonisia.</title>
        <authorList>
            <person name="Walter J.M."/>
            <person name="Coutinho F.H."/>
            <person name="Leomil L."/>
            <person name="Hargreaves P.I."/>
            <person name="Campeao M.E."/>
            <person name="Vieira V.V."/>
            <person name="Silva B.S."/>
            <person name="Fistarol G.O."/>
            <person name="Salomon P.S."/>
            <person name="Sawabe T."/>
            <person name="Mino S."/>
            <person name="Hosokawa M."/>
            <person name="Miyashita H."/>
            <person name="Maruyama F."/>
            <person name="van Verk M.C."/>
            <person name="Dutilh B.E."/>
            <person name="Thompson C.C."/>
            <person name="Thompson F.L."/>
        </authorList>
    </citation>
    <scope>NUCLEOTIDE SEQUENCE [LARGE SCALE GENOMIC DNA]</scope>
    <source>
        <strain evidence="3 4">CCMR0081</strain>
    </source>
</reference>
<dbReference type="Proteomes" id="UP000481033">
    <property type="component" value="Unassembled WGS sequence"/>
</dbReference>
<dbReference type="InterPro" id="IPR042099">
    <property type="entry name" value="ANL_N_sf"/>
</dbReference>
<evidence type="ECO:0000313" key="4">
    <source>
        <dbReference type="Proteomes" id="UP000481033"/>
    </source>
</evidence>
<dbReference type="EMBL" id="QXHD01000004">
    <property type="protein sequence ID" value="NEZ57301.1"/>
    <property type="molecule type" value="Genomic_DNA"/>
</dbReference>
<dbReference type="GO" id="GO:0031956">
    <property type="term" value="F:medium-chain fatty acid-CoA ligase activity"/>
    <property type="evidence" value="ECO:0007669"/>
    <property type="project" value="TreeGrafter"/>
</dbReference>
<feature type="domain" description="AMP-dependent synthetase/ligase" evidence="1">
    <location>
        <begin position="129"/>
        <end position="330"/>
    </location>
</feature>
<dbReference type="SUPFAM" id="SSF56801">
    <property type="entry name" value="Acetyl-CoA synthetase-like"/>
    <property type="match status" value="1"/>
</dbReference>
<dbReference type="EC" id="6.2.1.26" evidence="3"/>
<dbReference type="PROSITE" id="PS00455">
    <property type="entry name" value="AMP_BINDING"/>
    <property type="match status" value="1"/>
</dbReference>
<gene>
    <name evidence="3" type="ORF">DXZ20_16805</name>
</gene>
<dbReference type="PANTHER" id="PTHR43201">
    <property type="entry name" value="ACYL-COA SYNTHETASE"/>
    <property type="match status" value="1"/>
</dbReference>
<proteinExistence type="predicted"/>
<accession>A0A6M0RNR3</accession>
<dbReference type="GO" id="GO:0006631">
    <property type="term" value="P:fatty acid metabolic process"/>
    <property type="evidence" value="ECO:0007669"/>
    <property type="project" value="TreeGrafter"/>
</dbReference>
<dbReference type="InterPro" id="IPR020845">
    <property type="entry name" value="AMP-binding_CS"/>
</dbReference>
<dbReference type="InterPro" id="IPR025110">
    <property type="entry name" value="AMP-bd_C"/>
</dbReference>
<comment type="caution">
    <text evidence="3">The sequence shown here is derived from an EMBL/GenBank/DDBJ whole genome shotgun (WGS) entry which is preliminary data.</text>
</comment>
<organism evidence="3 4">
    <name type="scientific">Adonisia turfae CCMR0081</name>
    <dbReference type="NCBI Taxonomy" id="2292702"/>
    <lineage>
        <taxon>Bacteria</taxon>
        <taxon>Bacillati</taxon>
        <taxon>Cyanobacteriota</taxon>
        <taxon>Adonisia</taxon>
        <taxon>Adonisia turfae</taxon>
    </lineage>
</organism>
<dbReference type="Gene3D" id="3.40.50.12780">
    <property type="entry name" value="N-terminal domain of ligase-like"/>
    <property type="match status" value="1"/>
</dbReference>
<dbReference type="AlphaFoldDB" id="A0A6M0RNR3"/>
<keyword evidence="4" id="KW-1185">Reference proteome</keyword>
<sequence>MAKIGIVPANRQHLPDIGTTMNNGNLGAPRYECPSPWDIWNTLNEPWCDRIRQIPTDAVVLINEAEPTQFLAYLWSGLLAKAALVLANPNWQQQEWQQVAAQLKPDVILGQPPPVSFNLSNQQPEPGQILIATGGTSGKIKFVIHTWATLSTAAQGFLTHFDQTPVNSYCVLPLYHVSGLMQAIRVWLSGGQLIIQPFKDLDADQRLVQPNQTWFISLVPTQLQRLIKNGNTLLWLSQFRAILLGGAPAWPTLLAQTAQLPIALTYGMSETAAQVATLLPTDFQQGVRSNGSPLPHVTLAVHELKSFQPQPVGTMGRIALRTASLGLGYWPAIPLSPHQSWFYPDDLGYIDQQGHLHIVGRHSQKIITGGENVFPVEVEAAILATGLVQDICVVGLPDPVWGQAVAALCVPAPHSQTTPQKLKAALKPVLSAYKHPKHWHWVAQLPRNAQGKVNRSVVMEWLTASIAPVRGSGDDAGDSCCQYRHGE</sequence>
<dbReference type="Pfam" id="PF00501">
    <property type="entry name" value="AMP-binding"/>
    <property type="match status" value="1"/>
</dbReference>
<dbReference type="InterPro" id="IPR000873">
    <property type="entry name" value="AMP-dep_synth/lig_dom"/>
</dbReference>
<dbReference type="GO" id="GO:0008756">
    <property type="term" value="F:o-succinylbenzoate-CoA ligase activity"/>
    <property type="evidence" value="ECO:0007669"/>
    <property type="project" value="UniProtKB-EC"/>
</dbReference>
<dbReference type="InterPro" id="IPR045851">
    <property type="entry name" value="AMP-bd_C_sf"/>
</dbReference>
<evidence type="ECO:0000259" key="1">
    <source>
        <dbReference type="Pfam" id="PF00501"/>
    </source>
</evidence>
<evidence type="ECO:0000313" key="3">
    <source>
        <dbReference type="EMBL" id="NEZ57301.1"/>
    </source>
</evidence>
<keyword evidence="3" id="KW-0436">Ligase</keyword>
<name>A0A6M0RNR3_9CYAN</name>
<dbReference type="PANTHER" id="PTHR43201:SF32">
    <property type="entry name" value="2-SUCCINYLBENZOATE--COA LIGASE, CHLOROPLASTIC_PEROXISOMAL"/>
    <property type="match status" value="1"/>
</dbReference>
<feature type="domain" description="AMP-binding enzyme C-terminal" evidence="2">
    <location>
        <begin position="377"/>
        <end position="452"/>
    </location>
</feature>
<dbReference type="Gene3D" id="3.30.300.30">
    <property type="match status" value="1"/>
</dbReference>